<dbReference type="InterPro" id="IPR000073">
    <property type="entry name" value="AB_hydrolase_1"/>
</dbReference>
<dbReference type="Gene3D" id="3.40.50.1820">
    <property type="entry name" value="alpha/beta hydrolase"/>
    <property type="match status" value="1"/>
</dbReference>
<dbReference type="OrthoDB" id="3251587at2759"/>
<evidence type="ECO:0000313" key="3">
    <source>
        <dbReference type="Proteomes" id="UP000298061"/>
    </source>
</evidence>
<sequence length="368" mass="41330">MPPESLRKLGALAYSDTGAPPESTNYTTIVTVHGLTWKTGVFDPLQTYAHKHNTRVVCISRRDYPGADPLTEEDKHLLDGGKSVEEGQKDVFTFVEGRTDEMQDFLRLLIEQEGIQPVQDNTGGIIFIGWSLAALFAIGMLANPGRPAGRGLRPYIRRIIIFGACTEPELAIQQTERMDPTLLHTRLMTPPGVDPAEEYHLLLSRYYQHGDSLSTIGLAREEVPGSSATLARMSRADIAAVLDTKGGRTGSDFALIEQGFKYGFYQAFREKAFHPPTAADQLTDEPDQADPYDEWWDVPVRFLACQHSIFEIVLAYWVLQDEVATAKRMGRSMRRIDFRLMRGVNHFAHWDFPERTLLAFLAEDGVEV</sequence>
<keyword evidence="3" id="KW-1185">Reference proteome</keyword>
<gene>
    <name evidence="2" type="ORF">EWM64_g515</name>
</gene>
<dbReference type="Proteomes" id="UP000298061">
    <property type="component" value="Unassembled WGS sequence"/>
</dbReference>
<comment type="caution">
    <text evidence="2">The sequence shown here is derived from an EMBL/GenBank/DDBJ whole genome shotgun (WGS) entry which is preliminary data.</text>
</comment>
<organism evidence="2 3">
    <name type="scientific">Hericium alpestre</name>
    <dbReference type="NCBI Taxonomy" id="135208"/>
    <lineage>
        <taxon>Eukaryota</taxon>
        <taxon>Fungi</taxon>
        <taxon>Dikarya</taxon>
        <taxon>Basidiomycota</taxon>
        <taxon>Agaricomycotina</taxon>
        <taxon>Agaricomycetes</taxon>
        <taxon>Russulales</taxon>
        <taxon>Hericiaceae</taxon>
        <taxon>Hericium</taxon>
    </lineage>
</organism>
<protein>
    <recommendedName>
        <fullName evidence="1">AB hydrolase-1 domain-containing protein</fullName>
    </recommendedName>
</protein>
<accession>A0A4Z0A8W2</accession>
<proteinExistence type="predicted"/>
<evidence type="ECO:0000313" key="2">
    <source>
        <dbReference type="EMBL" id="TFY83492.1"/>
    </source>
</evidence>
<evidence type="ECO:0000259" key="1">
    <source>
        <dbReference type="Pfam" id="PF12697"/>
    </source>
</evidence>
<dbReference type="Pfam" id="PF12697">
    <property type="entry name" value="Abhydrolase_6"/>
    <property type="match status" value="1"/>
</dbReference>
<feature type="domain" description="AB hydrolase-1" evidence="1">
    <location>
        <begin position="29"/>
        <end position="356"/>
    </location>
</feature>
<dbReference type="EMBL" id="SFCI01000025">
    <property type="protein sequence ID" value="TFY83492.1"/>
    <property type="molecule type" value="Genomic_DNA"/>
</dbReference>
<dbReference type="SUPFAM" id="SSF53474">
    <property type="entry name" value="alpha/beta-Hydrolases"/>
    <property type="match status" value="1"/>
</dbReference>
<name>A0A4Z0A8W2_9AGAM</name>
<reference evidence="2 3" key="1">
    <citation type="submission" date="2019-02" db="EMBL/GenBank/DDBJ databases">
        <title>Genome sequencing of the rare red list fungi Hericium alpestre (H. flagellum).</title>
        <authorList>
            <person name="Buettner E."/>
            <person name="Kellner H."/>
        </authorList>
    </citation>
    <scope>NUCLEOTIDE SEQUENCE [LARGE SCALE GENOMIC DNA]</scope>
    <source>
        <strain evidence="2 3">DSM 108284</strain>
    </source>
</reference>
<dbReference type="AlphaFoldDB" id="A0A4Z0A8W2"/>
<dbReference type="InterPro" id="IPR029058">
    <property type="entry name" value="AB_hydrolase_fold"/>
</dbReference>